<reference evidence="2 3" key="1">
    <citation type="submission" date="2015-05" db="EMBL/GenBank/DDBJ databases">
        <title>Genome sequencing and analysis of members of genus Stenotrophomonas.</title>
        <authorList>
            <person name="Patil P.P."/>
            <person name="Midha S."/>
            <person name="Patil P.B."/>
        </authorList>
    </citation>
    <scope>NUCLEOTIDE SEQUENCE [LARGE SCALE GENOMIC DNA]</scope>
    <source>
        <strain evidence="2 3">DSM 21858</strain>
    </source>
</reference>
<proteinExistence type="predicted"/>
<organism evidence="2 3">
    <name type="scientific">Pseudoxanthomonas dokdonensis</name>
    <dbReference type="NCBI Taxonomy" id="344882"/>
    <lineage>
        <taxon>Bacteria</taxon>
        <taxon>Pseudomonadati</taxon>
        <taxon>Pseudomonadota</taxon>
        <taxon>Gammaproteobacteria</taxon>
        <taxon>Lysobacterales</taxon>
        <taxon>Lysobacteraceae</taxon>
        <taxon>Pseudoxanthomonas</taxon>
    </lineage>
</organism>
<keyword evidence="1" id="KW-1133">Transmembrane helix</keyword>
<gene>
    <name evidence="2" type="ORF">ABB29_07935</name>
</gene>
<evidence type="ECO:0000313" key="3">
    <source>
        <dbReference type="Proteomes" id="UP000052052"/>
    </source>
</evidence>
<keyword evidence="1" id="KW-0472">Membrane</keyword>
<dbReference type="RefSeq" id="WP_057658078.1">
    <property type="nucleotide sequence ID" value="NZ_LDJL01000007.1"/>
</dbReference>
<sequence>MNDKDASLHWQLRGLRRDASPGHDLWPAIAGRIASLPQQQAEPGFHPVSRWWPMALAASLLLAVGMVWQAGLLPSATAPGVQREAASLTRDYQSAMTQLDQRPPPTELADSLKALDDSASQIRAALRRDPHSRLLLEQLRRTYTQRINLTQRAIMS</sequence>
<dbReference type="Proteomes" id="UP000052052">
    <property type="component" value="Unassembled WGS sequence"/>
</dbReference>
<protein>
    <submittedName>
        <fullName evidence="2">Uncharacterized protein</fullName>
    </submittedName>
</protein>
<dbReference type="STRING" id="344882.ABB29_07935"/>
<dbReference type="OrthoDB" id="5999392at2"/>
<evidence type="ECO:0000313" key="2">
    <source>
        <dbReference type="EMBL" id="KRG70138.1"/>
    </source>
</evidence>
<accession>A0A0R0CUW6</accession>
<dbReference type="AlphaFoldDB" id="A0A0R0CUW6"/>
<dbReference type="PATRIC" id="fig|344882.3.peg.2936"/>
<keyword evidence="3" id="KW-1185">Reference proteome</keyword>
<comment type="caution">
    <text evidence="2">The sequence shown here is derived from an EMBL/GenBank/DDBJ whole genome shotgun (WGS) entry which is preliminary data.</text>
</comment>
<name>A0A0R0CUW6_9GAMM</name>
<keyword evidence="1" id="KW-0812">Transmembrane</keyword>
<evidence type="ECO:0000256" key="1">
    <source>
        <dbReference type="SAM" id="Phobius"/>
    </source>
</evidence>
<feature type="transmembrane region" description="Helical" evidence="1">
    <location>
        <begin position="51"/>
        <end position="73"/>
    </location>
</feature>
<dbReference type="EMBL" id="LDJL01000007">
    <property type="protein sequence ID" value="KRG70138.1"/>
    <property type="molecule type" value="Genomic_DNA"/>
</dbReference>